<dbReference type="PANTHER" id="PTHR24064">
    <property type="entry name" value="SOLUTE CARRIER FAMILY 22 MEMBER"/>
    <property type="match status" value="1"/>
</dbReference>
<keyword evidence="4 5" id="KW-0472">Membrane</keyword>
<comment type="subcellular location">
    <subcellularLocation>
        <location evidence="1">Membrane</location>
        <topology evidence="1">Multi-pass membrane protein</topology>
    </subcellularLocation>
</comment>
<keyword evidence="7" id="KW-1185">Reference proteome</keyword>
<accession>A0A5A9PIN1</accession>
<dbReference type="InterPro" id="IPR005828">
    <property type="entry name" value="MFS_sugar_transport-like"/>
</dbReference>
<gene>
    <name evidence="6" type="ORF">E1301_Tti019676</name>
</gene>
<dbReference type="Gene3D" id="1.20.1250.20">
    <property type="entry name" value="MFS general substrate transporter like domains"/>
    <property type="match status" value="1"/>
</dbReference>
<dbReference type="InterPro" id="IPR036259">
    <property type="entry name" value="MFS_trans_sf"/>
</dbReference>
<dbReference type="GO" id="GO:0016020">
    <property type="term" value="C:membrane"/>
    <property type="evidence" value="ECO:0007669"/>
    <property type="project" value="UniProtKB-SubCell"/>
</dbReference>
<comment type="caution">
    <text evidence="6">The sequence shown here is derived from an EMBL/GenBank/DDBJ whole genome shotgun (WGS) entry which is preliminary data.</text>
</comment>
<feature type="transmembrane region" description="Helical" evidence="5">
    <location>
        <begin position="256"/>
        <end position="273"/>
    </location>
</feature>
<protein>
    <submittedName>
        <fullName evidence="6">Solute carrier family 22 member 5 CT1 High-affinity sodium-dependent carnitine cotransporter</fullName>
    </submittedName>
</protein>
<sequence length="423" mass="47582">MQDYEETTAFLGTWGPFQKMVFILLCTSTVPNGFSAFSVIFLADIPPHHCRIPDSNLSDAWRNASIPLQQVEGKLERVKCSRYNLDAIQNFSRLGFMPHDVNLTDVLTESCADGWVYSKDIYQSTIVSEVRAELFSGSVRVLYTALGVGLFFAVGYMMLPLIAFFIRDWRMLLVAMSVPGLIYIPLWWFIPESPRWLLSQGRTLEAEQVLRDACKKNKVTAPKIIFKASEDEGETCQPNDKHNVWDLVRTRNIRHTTLILFLVWMTLSMGYFGLSLNTSRLHGSPFLNCFISAAIEVPAYVLAWLSLRCGPRRLACSASMLLGGGVLYFIQLVPADLPTLSTAFEMVGKFGMAIGTSLMFVYTGEIYPTVLRNSAVGSCAMVSRVGSAVAPYFIHLTVSTLFLPETYRRPLPETIEHMQKRQM</sequence>
<evidence type="ECO:0000256" key="4">
    <source>
        <dbReference type="ARBA" id="ARBA00023136"/>
    </source>
</evidence>
<dbReference type="AlphaFoldDB" id="A0A5A9PIN1"/>
<proteinExistence type="predicted"/>
<feature type="transmembrane region" description="Helical" evidence="5">
    <location>
        <begin position="20"/>
        <end position="43"/>
    </location>
</feature>
<feature type="transmembrane region" description="Helical" evidence="5">
    <location>
        <begin position="314"/>
        <end position="334"/>
    </location>
</feature>
<reference evidence="6 7" key="1">
    <citation type="journal article" date="2019" name="Mol. Ecol. Resour.">
        <title>Chromosome-level genome assembly of Triplophysa tibetana, a fish adapted to the harsh high-altitude environment of the Tibetan Plateau.</title>
        <authorList>
            <person name="Yang X."/>
            <person name="Liu H."/>
            <person name="Ma Z."/>
            <person name="Zou Y."/>
            <person name="Zou M."/>
            <person name="Mao Y."/>
            <person name="Li X."/>
            <person name="Wang H."/>
            <person name="Chen T."/>
            <person name="Wang W."/>
            <person name="Yang R."/>
        </authorList>
    </citation>
    <scope>NUCLEOTIDE SEQUENCE [LARGE SCALE GENOMIC DNA]</scope>
    <source>
        <strain evidence="6">TTIB1903HZAU</strain>
        <tissue evidence="6">Muscle</tissue>
    </source>
</reference>
<evidence type="ECO:0000256" key="5">
    <source>
        <dbReference type="SAM" id="Phobius"/>
    </source>
</evidence>
<keyword evidence="2 5" id="KW-0812">Transmembrane</keyword>
<evidence type="ECO:0000256" key="1">
    <source>
        <dbReference type="ARBA" id="ARBA00004141"/>
    </source>
</evidence>
<evidence type="ECO:0000313" key="7">
    <source>
        <dbReference type="Proteomes" id="UP000324632"/>
    </source>
</evidence>
<evidence type="ECO:0000256" key="3">
    <source>
        <dbReference type="ARBA" id="ARBA00022989"/>
    </source>
</evidence>
<keyword evidence="3 5" id="KW-1133">Transmembrane helix</keyword>
<feature type="transmembrane region" description="Helical" evidence="5">
    <location>
        <begin position="285"/>
        <end position="307"/>
    </location>
</feature>
<evidence type="ECO:0000256" key="2">
    <source>
        <dbReference type="ARBA" id="ARBA00022692"/>
    </source>
</evidence>
<feature type="transmembrane region" description="Helical" evidence="5">
    <location>
        <begin position="172"/>
        <end position="190"/>
    </location>
</feature>
<dbReference type="EMBL" id="SOYY01000006">
    <property type="protein sequence ID" value="KAA0720547.1"/>
    <property type="molecule type" value="Genomic_DNA"/>
</dbReference>
<dbReference type="Pfam" id="PF00083">
    <property type="entry name" value="Sugar_tr"/>
    <property type="match status" value="1"/>
</dbReference>
<dbReference type="SUPFAM" id="SSF103473">
    <property type="entry name" value="MFS general substrate transporter"/>
    <property type="match status" value="1"/>
</dbReference>
<dbReference type="GO" id="GO:0022857">
    <property type="term" value="F:transmembrane transporter activity"/>
    <property type="evidence" value="ECO:0007669"/>
    <property type="project" value="InterPro"/>
</dbReference>
<organism evidence="6 7">
    <name type="scientific">Triplophysa tibetana</name>
    <dbReference type="NCBI Taxonomy" id="1572043"/>
    <lineage>
        <taxon>Eukaryota</taxon>
        <taxon>Metazoa</taxon>
        <taxon>Chordata</taxon>
        <taxon>Craniata</taxon>
        <taxon>Vertebrata</taxon>
        <taxon>Euteleostomi</taxon>
        <taxon>Actinopterygii</taxon>
        <taxon>Neopterygii</taxon>
        <taxon>Teleostei</taxon>
        <taxon>Ostariophysi</taxon>
        <taxon>Cypriniformes</taxon>
        <taxon>Nemacheilidae</taxon>
        <taxon>Triplophysa</taxon>
    </lineage>
</organism>
<evidence type="ECO:0000313" key="6">
    <source>
        <dbReference type="EMBL" id="KAA0720547.1"/>
    </source>
</evidence>
<feature type="transmembrane region" description="Helical" evidence="5">
    <location>
        <begin position="346"/>
        <end position="364"/>
    </location>
</feature>
<dbReference type="Proteomes" id="UP000324632">
    <property type="component" value="Chromosome 6"/>
</dbReference>
<name>A0A5A9PIN1_9TELE</name>
<feature type="transmembrane region" description="Helical" evidence="5">
    <location>
        <begin position="141"/>
        <end position="166"/>
    </location>
</feature>